<dbReference type="PANTHER" id="PTHR46641">
    <property type="entry name" value="FMRFAMIDE RECEPTOR-RELATED"/>
    <property type="match status" value="1"/>
</dbReference>
<dbReference type="PRINTS" id="PR00237">
    <property type="entry name" value="GPCRRHODOPSN"/>
</dbReference>
<dbReference type="AlphaFoldDB" id="A0A8S3ZMB6"/>
<dbReference type="SUPFAM" id="SSF81321">
    <property type="entry name" value="Family A G protein-coupled receptor-like"/>
    <property type="match status" value="1"/>
</dbReference>
<evidence type="ECO:0000256" key="5">
    <source>
        <dbReference type="SAM" id="Phobius"/>
    </source>
</evidence>
<dbReference type="CDD" id="cd14978">
    <property type="entry name" value="7tmA_FMRFamide_R-like"/>
    <property type="match status" value="1"/>
</dbReference>
<evidence type="ECO:0000256" key="2">
    <source>
        <dbReference type="ARBA" id="ARBA00022692"/>
    </source>
</evidence>
<feature type="transmembrane region" description="Helical" evidence="5">
    <location>
        <begin position="174"/>
        <end position="194"/>
    </location>
</feature>
<dbReference type="InterPro" id="IPR052954">
    <property type="entry name" value="GPCR-Ligand_Int"/>
</dbReference>
<feature type="transmembrane region" description="Helical" evidence="5">
    <location>
        <begin position="90"/>
        <end position="110"/>
    </location>
</feature>
<evidence type="ECO:0000259" key="6">
    <source>
        <dbReference type="PROSITE" id="PS50262"/>
    </source>
</evidence>
<feature type="transmembrane region" description="Helical" evidence="5">
    <location>
        <begin position="282"/>
        <end position="306"/>
    </location>
</feature>
<comment type="caution">
    <text evidence="7">The sequence shown here is derived from an EMBL/GenBank/DDBJ whole genome shotgun (WGS) entry which is preliminary data.</text>
</comment>
<evidence type="ECO:0000313" key="7">
    <source>
        <dbReference type="EMBL" id="CAG5128915.1"/>
    </source>
</evidence>
<gene>
    <name evidence="7" type="ORF">CUNI_LOCUS14473</name>
</gene>
<keyword evidence="8" id="KW-1185">Reference proteome</keyword>
<dbReference type="GO" id="GO:0004930">
    <property type="term" value="F:G protein-coupled receptor activity"/>
    <property type="evidence" value="ECO:0007669"/>
    <property type="project" value="InterPro"/>
</dbReference>
<dbReference type="OrthoDB" id="10011262at2759"/>
<keyword evidence="2 5" id="KW-0812">Transmembrane</keyword>
<evidence type="ECO:0000256" key="4">
    <source>
        <dbReference type="ARBA" id="ARBA00023136"/>
    </source>
</evidence>
<dbReference type="PROSITE" id="PS50262">
    <property type="entry name" value="G_PROTEIN_RECEP_F1_2"/>
    <property type="match status" value="1"/>
</dbReference>
<evidence type="ECO:0000313" key="8">
    <source>
        <dbReference type="Proteomes" id="UP000678393"/>
    </source>
</evidence>
<reference evidence="7" key="1">
    <citation type="submission" date="2021-04" db="EMBL/GenBank/DDBJ databases">
        <authorList>
            <consortium name="Molecular Ecology Group"/>
        </authorList>
    </citation>
    <scope>NUCLEOTIDE SEQUENCE</scope>
</reference>
<evidence type="ECO:0000256" key="1">
    <source>
        <dbReference type="ARBA" id="ARBA00004370"/>
    </source>
</evidence>
<evidence type="ECO:0000256" key="3">
    <source>
        <dbReference type="ARBA" id="ARBA00022989"/>
    </source>
</evidence>
<dbReference type="Proteomes" id="UP000678393">
    <property type="component" value="Unassembled WGS sequence"/>
</dbReference>
<organism evidence="7 8">
    <name type="scientific">Candidula unifasciata</name>
    <dbReference type="NCBI Taxonomy" id="100452"/>
    <lineage>
        <taxon>Eukaryota</taxon>
        <taxon>Metazoa</taxon>
        <taxon>Spiralia</taxon>
        <taxon>Lophotrochozoa</taxon>
        <taxon>Mollusca</taxon>
        <taxon>Gastropoda</taxon>
        <taxon>Heterobranchia</taxon>
        <taxon>Euthyneura</taxon>
        <taxon>Panpulmonata</taxon>
        <taxon>Eupulmonata</taxon>
        <taxon>Stylommatophora</taxon>
        <taxon>Helicina</taxon>
        <taxon>Helicoidea</taxon>
        <taxon>Geomitridae</taxon>
        <taxon>Candidula</taxon>
    </lineage>
</organism>
<protein>
    <recommendedName>
        <fullName evidence="6">G-protein coupled receptors family 1 profile domain-containing protein</fullName>
    </recommendedName>
</protein>
<keyword evidence="3 5" id="KW-1133">Transmembrane helix</keyword>
<feature type="transmembrane region" description="Helical" evidence="5">
    <location>
        <begin position="236"/>
        <end position="261"/>
    </location>
</feature>
<name>A0A8S3ZMB6_9EUPU</name>
<feature type="transmembrane region" description="Helical" evidence="5">
    <location>
        <begin position="326"/>
        <end position="343"/>
    </location>
</feature>
<dbReference type="Gene3D" id="1.20.1070.10">
    <property type="entry name" value="Rhodopsin 7-helix transmembrane proteins"/>
    <property type="match status" value="1"/>
</dbReference>
<dbReference type="InterPro" id="IPR017452">
    <property type="entry name" value="GPCR_Rhodpsn_7TM"/>
</dbReference>
<feature type="transmembrane region" description="Helical" evidence="5">
    <location>
        <begin position="130"/>
        <end position="153"/>
    </location>
</feature>
<accession>A0A8S3ZMB6</accession>
<keyword evidence="4 5" id="KW-0472">Membrane</keyword>
<sequence length="514" mass="57689">MARQPDMSLQWDSQYLMANGTVLYDDLHQLLLMFGGHSGPRSEMEEDREKLLYYLIGIGGSIVCCLGTIANAVSIAVLTRRSMRSSTYTYLAALAACDSLVLFLTLLIIINDTQHPDSPKQTDQFHAILFPFVHPTAVVFQVTSIWLTLAFTVDRYIMICHPFKAERMCRRSRARRVIISIYIMGVAFNIPRFLEYRTIIDTLPVTPNSSQVITVYGIHTTPLGNSVLFRELIHSWLYLLFICGIPFLTLVILNAFLIRAVHLSRLKGKEINPREKHRNDTTIMLIGVIVIFLFCQGPALVSRMIYAFQPASESTTAGFTLNEVGNFLVLLNSAINIVPYYLFGRKFRLEFLRIFCSCTLDKDDARRMSRNYSVSFDHRRLSQYNAIEMNGVAQNNCNYQNTVVSVETINTSQPHVDTFPDQKRQETFNGKTYSIAHRDSADTVVAPLIHQTCSIFSNRLANAGASRESLRNTSSHSLSSPDTCCPQIAPLKPGGHVHYVTAGSCLGDGDVSAV</sequence>
<dbReference type="Pfam" id="PF00001">
    <property type="entry name" value="7tm_1"/>
    <property type="match status" value="1"/>
</dbReference>
<proteinExistence type="predicted"/>
<dbReference type="SMART" id="SM01381">
    <property type="entry name" value="7TM_GPCR_Srsx"/>
    <property type="match status" value="1"/>
</dbReference>
<feature type="domain" description="G-protein coupled receptors family 1 profile" evidence="6">
    <location>
        <begin position="70"/>
        <end position="340"/>
    </location>
</feature>
<comment type="subcellular location">
    <subcellularLocation>
        <location evidence="1">Membrane</location>
    </subcellularLocation>
</comment>
<dbReference type="InterPro" id="IPR000276">
    <property type="entry name" value="GPCR_Rhodpsn"/>
</dbReference>
<feature type="transmembrane region" description="Helical" evidence="5">
    <location>
        <begin position="51"/>
        <end position="78"/>
    </location>
</feature>
<dbReference type="PANTHER" id="PTHR46641:SF2">
    <property type="entry name" value="FMRFAMIDE RECEPTOR"/>
    <property type="match status" value="1"/>
</dbReference>
<dbReference type="GO" id="GO:0016020">
    <property type="term" value="C:membrane"/>
    <property type="evidence" value="ECO:0007669"/>
    <property type="project" value="UniProtKB-SubCell"/>
</dbReference>
<dbReference type="EMBL" id="CAJHNH020003268">
    <property type="protein sequence ID" value="CAG5128915.1"/>
    <property type="molecule type" value="Genomic_DNA"/>
</dbReference>